<dbReference type="AlphaFoldDB" id="A0A0D0DLF2"/>
<evidence type="ECO:0000256" key="1">
    <source>
        <dbReference type="SAM" id="Phobius"/>
    </source>
</evidence>
<proteinExistence type="predicted"/>
<dbReference type="Proteomes" id="UP000054538">
    <property type="component" value="Unassembled WGS sequence"/>
</dbReference>
<dbReference type="Pfam" id="PF20151">
    <property type="entry name" value="DUF6533"/>
    <property type="match status" value="1"/>
</dbReference>
<reference evidence="4" key="2">
    <citation type="submission" date="2015-01" db="EMBL/GenBank/DDBJ databases">
        <title>Evolutionary Origins and Diversification of the Mycorrhizal Mutualists.</title>
        <authorList>
            <consortium name="DOE Joint Genome Institute"/>
            <consortium name="Mycorrhizal Genomics Consortium"/>
            <person name="Kohler A."/>
            <person name="Kuo A."/>
            <person name="Nagy L.G."/>
            <person name="Floudas D."/>
            <person name="Copeland A."/>
            <person name="Barry K.W."/>
            <person name="Cichocki N."/>
            <person name="Veneault-Fourrey C."/>
            <person name="LaButti K."/>
            <person name="Lindquist E.A."/>
            <person name="Lipzen A."/>
            <person name="Lundell T."/>
            <person name="Morin E."/>
            <person name="Murat C."/>
            <person name="Riley R."/>
            <person name="Ohm R."/>
            <person name="Sun H."/>
            <person name="Tunlid A."/>
            <person name="Henrissat B."/>
            <person name="Grigoriev I.V."/>
            <person name="Hibbett D.S."/>
            <person name="Martin F."/>
        </authorList>
    </citation>
    <scope>NUCLEOTIDE SEQUENCE [LARGE SCALE GENOMIC DNA]</scope>
    <source>
        <strain evidence="4">Ve08.2h10</strain>
    </source>
</reference>
<evidence type="ECO:0000259" key="2">
    <source>
        <dbReference type="Pfam" id="PF20151"/>
    </source>
</evidence>
<sequence length="305" mass="34433">MSMDTPSPDTSNTTNALHNLNHGTVSIPVILLYEYVITFDDEITFLRGSRWSIVKIPYLVCRYLMFPFVITYSLSEFRSTMSGPLTRAALDYLQEGLTLEECKFDSQFKSFAGGTIIICAELMFLGRTYALWYRSKAALIIILVNFTAFFIPVLVVRVLFNSAVATIPISGIPSCSDTAQGHAIVWTYILLVIGETEILLSTLYQAVQYYRDVEGKSRLLGILVQHNTFYFFYSLASSVIVIATIYFLPGPYYDLLGDLQVVVHGILVTRMHRSLWSSDRKNKNLSNPNDVSLPTIHFRSLPQAE</sequence>
<protein>
    <recommendedName>
        <fullName evidence="2">DUF6533 domain-containing protein</fullName>
    </recommendedName>
</protein>
<dbReference type="OrthoDB" id="3350812at2759"/>
<reference evidence="3 4" key="1">
    <citation type="submission" date="2014-04" db="EMBL/GenBank/DDBJ databases">
        <authorList>
            <consortium name="DOE Joint Genome Institute"/>
            <person name="Kuo A."/>
            <person name="Kohler A."/>
            <person name="Jargeat P."/>
            <person name="Nagy L.G."/>
            <person name="Floudas D."/>
            <person name="Copeland A."/>
            <person name="Barry K.W."/>
            <person name="Cichocki N."/>
            <person name="Veneault-Fourrey C."/>
            <person name="LaButti K."/>
            <person name="Lindquist E.A."/>
            <person name="Lipzen A."/>
            <person name="Lundell T."/>
            <person name="Morin E."/>
            <person name="Murat C."/>
            <person name="Sun H."/>
            <person name="Tunlid A."/>
            <person name="Henrissat B."/>
            <person name="Grigoriev I.V."/>
            <person name="Hibbett D.S."/>
            <person name="Martin F."/>
            <person name="Nordberg H.P."/>
            <person name="Cantor M.N."/>
            <person name="Hua S.X."/>
        </authorList>
    </citation>
    <scope>NUCLEOTIDE SEQUENCE [LARGE SCALE GENOMIC DNA]</scope>
    <source>
        <strain evidence="3 4">Ve08.2h10</strain>
    </source>
</reference>
<feature type="transmembrane region" description="Helical" evidence="1">
    <location>
        <begin position="137"/>
        <end position="160"/>
    </location>
</feature>
<keyword evidence="1" id="KW-1133">Transmembrane helix</keyword>
<keyword evidence="1" id="KW-0812">Transmembrane</keyword>
<keyword evidence="4" id="KW-1185">Reference proteome</keyword>
<name>A0A0D0DLF2_9AGAM</name>
<feature type="transmembrane region" description="Helical" evidence="1">
    <location>
        <begin position="56"/>
        <end position="75"/>
    </location>
</feature>
<accession>A0A0D0DLF2</accession>
<feature type="transmembrane region" description="Helical" evidence="1">
    <location>
        <begin position="108"/>
        <end position="125"/>
    </location>
</feature>
<feature type="domain" description="DUF6533" evidence="2">
    <location>
        <begin position="26"/>
        <end position="66"/>
    </location>
</feature>
<dbReference type="InterPro" id="IPR045340">
    <property type="entry name" value="DUF6533"/>
</dbReference>
<dbReference type="EMBL" id="KN826358">
    <property type="protein sequence ID" value="KIK79165.1"/>
    <property type="molecule type" value="Genomic_DNA"/>
</dbReference>
<feature type="transmembrane region" description="Helical" evidence="1">
    <location>
        <begin position="228"/>
        <end position="248"/>
    </location>
</feature>
<keyword evidence="1" id="KW-0472">Membrane</keyword>
<organism evidence="3 4">
    <name type="scientific">Paxillus rubicundulus Ve08.2h10</name>
    <dbReference type="NCBI Taxonomy" id="930991"/>
    <lineage>
        <taxon>Eukaryota</taxon>
        <taxon>Fungi</taxon>
        <taxon>Dikarya</taxon>
        <taxon>Basidiomycota</taxon>
        <taxon>Agaricomycotina</taxon>
        <taxon>Agaricomycetes</taxon>
        <taxon>Agaricomycetidae</taxon>
        <taxon>Boletales</taxon>
        <taxon>Paxilineae</taxon>
        <taxon>Paxillaceae</taxon>
        <taxon>Paxillus</taxon>
    </lineage>
</organism>
<evidence type="ECO:0000313" key="3">
    <source>
        <dbReference type="EMBL" id="KIK79165.1"/>
    </source>
</evidence>
<dbReference type="InParanoid" id="A0A0D0DLF2"/>
<dbReference type="HOGENOM" id="CLU_035509_11_2_1"/>
<feature type="transmembrane region" description="Helical" evidence="1">
    <location>
        <begin position="183"/>
        <end position="207"/>
    </location>
</feature>
<evidence type="ECO:0000313" key="4">
    <source>
        <dbReference type="Proteomes" id="UP000054538"/>
    </source>
</evidence>
<gene>
    <name evidence="3" type="ORF">PAXRUDRAFT_291150</name>
</gene>